<comment type="caution">
    <text evidence="6">The sequence shown here is derived from an EMBL/GenBank/DDBJ whole genome shotgun (WGS) entry which is preliminary data.</text>
</comment>
<evidence type="ECO:0000256" key="3">
    <source>
        <dbReference type="RuleBase" id="RU003694"/>
    </source>
</evidence>
<dbReference type="SMART" id="SM00825">
    <property type="entry name" value="PKS_KS"/>
    <property type="match status" value="1"/>
</dbReference>
<dbReference type="OrthoDB" id="329835at2759"/>
<reference evidence="6" key="1">
    <citation type="submission" date="2022-10" db="EMBL/GenBank/DDBJ databases">
        <title>Tapping the CABI collections for fungal endophytes: first genome assemblies for Collariella, Neodidymelliopsis, Ascochyta clinopodiicola, Didymella pomorum, Didymosphaeria variabile, Neocosmospora piperis and Neocucurbitaria cava.</title>
        <authorList>
            <person name="Hill R."/>
        </authorList>
    </citation>
    <scope>NUCLEOTIDE SEQUENCE</scope>
    <source>
        <strain evidence="6">IMI 356815</strain>
    </source>
</reference>
<evidence type="ECO:0000313" key="7">
    <source>
        <dbReference type="Proteomes" id="UP001140513"/>
    </source>
</evidence>
<dbReference type="PANTHER" id="PTHR43775:SF49">
    <property type="entry name" value="SYNTHASE, PUTATIVE (JCVI)-RELATED"/>
    <property type="match status" value="1"/>
</dbReference>
<evidence type="ECO:0000256" key="1">
    <source>
        <dbReference type="ARBA" id="ARBA00022679"/>
    </source>
</evidence>
<keyword evidence="7" id="KW-1185">Reference proteome</keyword>
<evidence type="ECO:0000256" key="2">
    <source>
        <dbReference type="ARBA" id="ARBA00023268"/>
    </source>
</evidence>
<comment type="similarity">
    <text evidence="3">Belongs to the thiolase-like superfamily. Beta-ketoacyl-ACP synthases family.</text>
</comment>
<feature type="region of interest" description="Disordered" evidence="4">
    <location>
        <begin position="1"/>
        <end position="53"/>
    </location>
</feature>
<feature type="compositionally biased region" description="Polar residues" evidence="4">
    <location>
        <begin position="473"/>
        <end position="483"/>
    </location>
</feature>
<evidence type="ECO:0000259" key="5">
    <source>
        <dbReference type="PROSITE" id="PS52004"/>
    </source>
</evidence>
<sequence length="483" mass="52045">MTVQAAQENGYRTNDVCESESANTNDVQTNKIPRSQPNGVQTNRNGFKDAISEDTVTPPPIAIVGMALRLPGGVSSPESLWDLLINKRDGRSRIPSDRFNVEAFYGPCARKGEVASQYGYFLEDSLEYLDASFFAMSKAEIAQLDPQQKLLLEVVYECMESAGQSNWRGSKVGCYVGVFGEDWLDLCNKDTQSFDMYRISGTGDFAISNRISYEYDLKGPSMTIRTGCSSALVGLDEACQALANGHCSSAIVAGTNIIISPTMTQHMTQQGVLSKEGSCKTFDAAADGYARGEAINAVYIKKLDDALRDGDPIRAVIRSTFQNSDGKTAGLTNPSSQAHEDMMRTAYSIAQLPVSRTAYVECHGTGTSVGDPLETVAIGKVFGGSGSKVKPNVGHSEGASGITSLIKAVLALENRTIPPNIKFSTPNPKVPFKEANLQVPVEPTPWPTDRAERVSVNSFGIGGANAHVRENSRSTYNNVKSDQ</sequence>
<dbReference type="InterPro" id="IPR020841">
    <property type="entry name" value="PKS_Beta-ketoAc_synthase_dom"/>
</dbReference>
<feature type="domain" description="Ketosynthase family 3 (KS3)" evidence="5">
    <location>
        <begin position="58"/>
        <end position="472"/>
    </location>
</feature>
<dbReference type="GeneID" id="80913961"/>
<dbReference type="InterPro" id="IPR014030">
    <property type="entry name" value="Ketoacyl_synth_N"/>
</dbReference>
<dbReference type="GO" id="GO:0004312">
    <property type="term" value="F:fatty acid synthase activity"/>
    <property type="evidence" value="ECO:0007669"/>
    <property type="project" value="TreeGrafter"/>
</dbReference>
<dbReference type="Pfam" id="PF02801">
    <property type="entry name" value="Ketoacyl-synt_C"/>
    <property type="match status" value="1"/>
</dbReference>
<organism evidence="6 7">
    <name type="scientific">Didymosphaeria variabile</name>
    <dbReference type="NCBI Taxonomy" id="1932322"/>
    <lineage>
        <taxon>Eukaryota</taxon>
        <taxon>Fungi</taxon>
        <taxon>Dikarya</taxon>
        <taxon>Ascomycota</taxon>
        <taxon>Pezizomycotina</taxon>
        <taxon>Dothideomycetes</taxon>
        <taxon>Pleosporomycetidae</taxon>
        <taxon>Pleosporales</taxon>
        <taxon>Massarineae</taxon>
        <taxon>Didymosphaeriaceae</taxon>
        <taxon>Didymosphaeria</taxon>
    </lineage>
</organism>
<dbReference type="RefSeq" id="XP_056066302.1">
    <property type="nucleotide sequence ID" value="XM_056219175.1"/>
</dbReference>
<dbReference type="Pfam" id="PF00109">
    <property type="entry name" value="ketoacyl-synt"/>
    <property type="match status" value="1"/>
</dbReference>
<dbReference type="CDD" id="cd00833">
    <property type="entry name" value="PKS"/>
    <property type="match status" value="1"/>
</dbReference>
<accession>A0A9W8XCW0</accession>
<dbReference type="PROSITE" id="PS52004">
    <property type="entry name" value="KS3_2"/>
    <property type="match status" value="1"/>
</dbReference>
<dbReference type="EMBL" id="JAPEUX010000008">
    <property type="protein sequence ID" value="KAJ4346502.1"/>
    <property type="molecule type" value="Genomic_DNA"/>
</dbReference>
<dbReference type="SUPFAM" id="SSF53901">
    <property type="entry name" value="Thiolase-like"/>
    <property type="match status" value="1"/>
</dbReference>
<feature type="compositionally biased region" description="Polar residues" evidence="4">
    <location>
        <begin position="20"/>
        <end position="45"/>
    </location>
</feature>
<name>A0A9W8XCW0_9PLEO</name>
<keyword evidence="1 3" id="KW-0808">Transferase</keyword>
<proteinExistence type="inferred from homology"/>
<dbReference type="GO" id="GO:0044550">
    <property type="term" value="P:secondary metabolite biosynthetic process"/>
    <property type="evidence" value="ECO:0007669"/>
    <property type="project" value="TreeGrafter"/>
</dbReference>
<dbReference type="Gene3D" id="3.40.47.10">
    <property type="match status" value="1"/>
</dbReference>
<keyword evidence="2" id="KW-0511">Multifunctional enzyme</keyword>
<feature type="compositionally biased region" description="Polar residues" evidence="4">
    <location>
        <begin position="1"/>
        <end position="12"/>
    </location>
</feature>
<dbReference type="InterPro" id="IPR050091">
    <property type="entry name" value="PKS_NRPS_Biosynth_Enz"/>
</dbReference>
<dbReference type="InterPro" id="IPR016039">
    <property type="entry name" value="Thiolase-like"/>
</dbReference>
<dbReference type="PANTHER" id="PTHR43775">
    <property type="entry name" value="FATTY ACID SYNTHASE"/>
    <property type="match status" value="1"/>
</dbReference>
<dbReference type="Proteomes" id="UP001140513">
    <property type="component" value="Unassembled WGS sequence"/>
</dbReference>
<gene>
    <name evidence="6" type="ORF">N0V89_010431</name>
</gene>
<feature type="region of interest" description="Disordered" evidence="4">
    <location>
        <begin position="462"/>
        <end position="483"/>
    </location>
</feature>
<dbReference type="GO" id="GO:0006633">
    <property type="term" value="P:fatty acid biosynthetic process"/>
    <property type="evidence" value="ECO:0007669"/>
    <property type="project" value="TreeGrafter"/>
</dbReference>
<dbReference type="InterPro" id="IPR032821">
    <property type="entry name" value="PKS_assoc"/>
</dbReference>
<evidence type="ECO:0000313" key="6">
    <source>
        <dbReference type="EMBL" id="KAJ4346502.1"/>
    </source>
</evidence>
<evidence type="ECO:0000256" key="4">
    <source>
        <dbReference type="SAM" id="MobiDB-lite"/>
    </source>
</evidence>
<dbReference type="InterPro" id="IPR014031">
    <property type="entry name" value="Ketoacyl_synth_C"/>
</dbReference>
<dbReference type="Pfam" id="PF16197">
    <property type="entry name" value="KAsynt_C_assoc"/>
    <property type="match status" value="1"/>
</dbReference>
<protein>
    <recommendedName>
        <fullName evidence="5">Ketosynthase family 3 (KS3) domain-containing protein</fullName>
    </recommendedName>
</protein>
<dbReference type="AlphaFoldDB" id="A0A9W8XCW0"/>